<evidence type="ECO:0000256" key="1">
    <source>
        <dbReference type="SAM" id="MobiDB-lite"/>
    </source>
</evidence>
<feature type="compositionally biased region" description="Basic residues" evidence="1">
    <location>
        <begin position="583"/>
        <end position="595"/>
    </location>
</feature>
<evidence type="ECO:0000313" key="3">
    <source>
        <dbReference type="EMBL" id="KAG6369270.1"/>
    </source>
</evidence>
<feature type="region of interest" description="Disordered" evidence="1">
    <location>
        <begin position="378"/>
        <end position="427"/>
    </location>
</feature>
<reference evidence="3" key="1">
    <citation type="submission" date="2021-03" db="EMBL/GenBank/DDBJ databases">
        <title>Evolutionary innovations through gain and loss of genes in the ectomycorrhizal Boletales.</title>
        <authorList>
            <person name="Wu G."/>
            <person name="Miyauchi S."/>
            <person name="Morin E."/>
            <person name="Yang Z.-L."/>
            <person name="Xu J."/>
            <person name="Martin F.M."/>
        </authorList>
    </citation>
    <scope>NUCLEOTIDE SEQUENCE</scope>
    <source>
        <strain evidence="3">BR01</strain>
    </source>
</reference>
<feature type="region of interest" description="Disordered" evidence="1">
    <location>
        <begin position="30"/>
        <end position="49"/>
    </location>
</feature>
<evidence type="ECO:0000313" key="4">
    <source>
        <dbReference type="Proteomes" id="UP000683000"/>
    </source>
</evidence>
<protein>
    <submittedName>
        <fullName evidence="3">Uncharacterized protein</fullName>
    </submittedName>
</protein>
<feature type="compositionally biased region" description="Basic and acidic residues" evidence="1">
    <location>
        <begin position="565"/>
        <end position="578"/>
    </location>
</feature>
<feature type="compositionally biased region" description="Polar residues" evidence="1">
    <location>
        <begin position="389"/>
        <end position="402"/>
    </location>
</feature>
<feature type="compositionally biased region" description="Pro residues" evidence="1">
    <location>
        <begin position="38"/>
        <end position="47"/>
    </location>
</feature>
<feature type="compositionally biased region" description="Basic and acidic residues" evidence="1">
    <location>
        <begin position="413"/>
        <end position="423"/>
    </location>
</feature>
<keyword evidence="2" id="KW-1133">Transmembrane helix</keyword>
<feature type="compositionally biased region" description="Basic residues" evidence="1">
    <location>
        <begin position="673"/>
        <end position="684"/>
    </location>
</feature>
<organism evidence="3 4">
    <name type="scientific">Boletus reticuloceps</name>
    <dbReference type="NCBI Taxonomy" id="495285"/>
    <lineage>
        <taxon>Eukaryota</taxon>
        <taxon>Fungi</taxon>
        <taxon>Dikarya</taxon>
        <taxon>Basidiomycota</taxon>
        <taxon>Agaricomycotina</taxon>
        <taxon>Agaricomycetes</taxon>
        <taxon>Agaricomycetidae</taxon>
        <taxon>Boletales</taxon>
        <taxon>Boletineae</taxon>
        <taxon>Boletaceae</taxon>
        <taxon>Boletoideae</taxon>
        <taxon>Boletus</taxon>
    </lineage>
</organism>
<dbReference type="AlphaFoldDB" id="A0A8I2YC74"/>
<keyword evidence="2" id="KW-0472">Membrane</keyword>
<keyword evidence="4" id="KW-1185">Reference proteome</keyword>
<comment type="caution">
    <text evidence="3">The sequence shown here is derived from an EMBL/GenBank/DDBJ whole genome shotgun (WGS) entry which is preliminary data.</text>
</comment>
<evidence type="ECO:0000256" key="2">
    <source>
        <dbReference type="SAM" id="Phobius"/>
    </source>
</evidence>
<keyword evidence="2" id="KW-0812">Transmembrane</keyword>
<feature type="compositionally biased region" description="Polar residues" evidence="1">
    <location>
        <begin position="1"/>
        <end position="12"/>
    </location>
</feature>
<accession>A0A8I2YC74</accession>
<dbReference type="OrthoDB" id="3269515at2759"/>
<sequence length="799" mass="87562">MITLDSVDTNGPRSPVEVSNFDAAFLSPPRRTFRAARSPPPQRPASAPPLTVLPISSEVSFSTPPIADIPNRVFSSSTPTDRCELSRPLPPLFRPTTFWRKTKRSGVAGASYSPSSHLIPNLPGGKTWCIYSHWVQRFTISPFILVPTPTYLGSFNGYRINQAIPSESTTSFDYQWPYDATEGAPTSAPLLTDTSDADSDEVASFQNVGLSTNPATASLIQVTALPPAKTLSQAVLPKLPYHRQLNVLYLIPLFITLGVVLGAITAAIFLKWRENRWRLLRTSTLLPGPPYAPPENDVEGRLLVHGYPSMEQVSLFAAATPSKFTIHGSRYVPKRTFAWQTLDATLPPYPRSTYTQTIIPSSDGERFTVVTEEDPFLSTSPMVMRRSPKSQNDVSPLQTRVSPSLPDPTPGDDPDRPEAEHTGLPKPFRRSMFDILKLKGPYRSVLTRQQYSVLTPDEDPADKTPDNQVRRVVSFKTTVTGERRSRSSRRSLDGDFHVSDMEDALGLLGSAVLPKQTLRLKEGTLSSPTQGEKMEKSRKVTPSTLESKGSRGEVVRSEDESINSRSRDEIEEEKRSDIYTKAPQRRHSRTPHKRVLSNGSSRWSSAPDTHASVLPLSPPLLMSPPLEKSLFFTSSLSPSASLARRMNALATTHPSHPHHVDHSPELSLFPLPSKKKRESKKLRTKRPEPPLPYPSYPGHDPSQPTPSERSASADIKHGSVSPGSPQPKGLPTSAAHRESTMGIWSLGSLSPSSFAIALASSSSADMLDKVNDIVALGYTKKRTSIGGADDNVASLADSV</sequence>
<dbReference type="EMBL" id="JAGFBS010000093">
    <property type="protein sequence ID" value="KAG6369270.1"/>
    <property type="molecule type" value="Genomic_DNA"/>
</dbReference>
<feature type="region of interest" description="Disordered" evidence="1">
    <location>
        <begin position="1"/>
        <end position="21"/>
    </location>
</feature>
<feature type="transmembrane region" description="Helical" evidence="2">
    <location>
        <begin position="247"/>
        <end position="270"/>
    </location>
</feature>
<feature type="region of interest" description="Disordered" evidence="1">
    <location>
        <begin position="519"/>
        <end position="609"/>
    </location>
</feature>
<feature type="compositionally biased region" description="Polar residues" evidence="1">
    <location>
        <begin position="597"/>
        <end position="607"/>
    </location>
</feature>
<name>A0A8I2YC74_9AGAM</name>
<gene>
    <name evidence="3" type="ORF">JVT61DRAFT_15515</name>
</gene>
<feature type="region of interest" description="Disordered" evidence="1">
    <location>
        <begin position="652"/>
        <end position="736"/>
    </location>
</feature>
<proteinExistence type="predicted"/>
<feature type="compositionally biased region" description="Basic and acidic residues" evidence="1">
    <location>
        <begin position="548"/>
        <end position="559"/>
    </location>
</feature>
<dbReference type="Proteomes" id="UP000683000">
    <property type="component" value="Unassembled WGS sequence"/>
</dbReference>